<dbReference type="PANTHER" id="PTHR43013">
    <property type="entry name" value="GLUTAMYL-TRNA REDUCTASE"/>
    <property type="match status" value="1"/>
</dbReference>
<reference evidence="18" key="1">
    <citation type="journal article" date="2011" name="PLoS ONE">
        <title>Identification and Phylogenetic Analysis of Heme Synthesis Genes in Trypanosomatids and Their Bacterial Endosymbionts.</title>
        <authorList>
            <person name="Alves J.M.P."/>
            <person name="Voegtly L.J."/>
            <person name="Matveyev A.V."/>
            <person name="Lara A.M."/>
            <person name="da Silva F.M."/>
            <person name="Serrano M.G."/>
            <person name="Buck G.A."/>
            <person name="Teixeira M.M.G."/>
            <person name="Camargo E.P."/>
        </authorList>
    </citation>
    <scope>NUCLEOTIDE SEQUENCE</scope>
</reference>
<evidence type="ECO:0000256" key="5">
    <source>
        <dbReference type="ARBA" id="ARBA00023002"/>
    </source>
</evidence>
<dbReference type="SUPFAM" id="SSF51735">
    <property type="entry name" value="NAD(P)-binding Rossmann-fold domains"/>
    <property type="match status" value="1"/>
</dbReference>
<evidence type="ECO:0000259" key="17">
    <source>
        <dbReference type="Pfam" id="PF05201"/>
    </source>
</evidence>
<feature type="binding site" evidence="9 11">
    <location>
        <begin position="53"/>
        <end position="56"/>
    </location>
    <ligand>
        <name>substrate</name>
    </ligand>
</feature>
<dbReference type="GO" id="GO:0008883">
    <property type="term" value="F:glutamyl-tRNA reductase activity"/>
    <property type="evidence" value="ECO:0007669"/>
    <property type="project" value="UniProtKB-UniRule"/>
</dbReference>
<feature type="binding site" evidence="9 11">
    <location>
        <begin position="116"/>
        <end position="118"/>
    </location>
    <ligand>
        <name>substrate</name>
    </ligand>
</feature>
<evidence type="ECO:0000259" key="16">
    <source>
        <dbReference type="Pfam" id="PF01488"/>
    </source>
</evidence>
<dbReference type="Pfam" id="PF05201">
    <property type="entry name" value="GlutR_N"/>
    <property type="match status" value="1"/>
</dbReference>
<dbReference type="Pfam" id="PF01488">
    <property type="entry name" value="Shikimate_DH"/>
    <property type="match status" value="1"/>
</dbReference>
<evidence type="ECO:0000256" key="9">
    <source>
        <dbReference type="HAMAP-Rule" id="MF_00087"/>
    </source>
</evidence>
<keyword evidence="5 9" id="KW-0560">Oxidoreductase</keyword>
<comment type="similarity">
    <text evidence="2 9 14">Belongs to the glutamyl-tRNA reductase family.</text>
</comment>
<dbReference type="EC" id="1.2.1.70" evidence="3 9"/>
<evidence type="ECO:0000256" key="3">
    <source>
        <dbReference type="ARBA" id="ARBA00012970"/>
    </source>
</evidence>
<evidence type="ECO:0000313" key="18">
    <source>
        <dbReference type="EMBL" id="AEM25284.1"/>
    </source>
</evidence>
<dbReference type="EMBL" id="JF756626">
    <property type="protein sequence ID" value="AEM25284.1"/>
    <property type="molecule type" value="Genomic_DNA"/>
</dbReference>
<dbReference type="PROSITE" id="PS00747">
    <property type="entry name" value="GLUTR"/>
    <property type="match status" value="1"/>
</dbReference>
<comment type="subunit">
    <text evidence="9">Homodimer.</text>
</comment>
<comment type="domain">
    <text evidence="9">Possesses an unusual extended V-shaped dimeric structure with each monomer consisting of three distinct domains arranged along a curved 'spinal' alpha-helix. The N-terminal catalytic domain specifically recognizes the glutamate moiety of the substrate. The second domain is the NADPH-binding domain, and the third C-terminal domain is responsible for dimerization.</text>
</comment>
<dbReference type="InterPro" id="IPR015895">
    <property type="entry name" value="4pyrrol_synth_GluRdtase_N"/>
</dbReference>
<dbReference type="AlphaFoldDB" id="G1C9N1"/>
<comment type="catalytic activity">
    <reaction evidence="7 9 14">
        <text>(S)-4-amino-5-oxopentanoate + tRNA(Glu) + NADP(+) = L-glutamyl-tRNA(Glu) + NADPH + H(+)</text>
        <dbReference type="Rhea" id="RHEA:12344"/>
        <dbReference type="Rhea" id="RHEA-COMP:9663"/>
        <dbReference type="Rhea" id="RHEA-COMP:9680"/>
        <dbReference type="ChEBI" id="CHEBI:15378"/>
        <dbReference type="ChEBI" id="CHEBI:57501"/>
        <dbReference type="ChEBI" id="CHEBI:57783"/>
        <dbReference type="ChEBI" id="CHEBI:58349"/>
        <dbReference type="ChEBI" id="CHEBI:78442"/>
        <dbReference type="ChEBI" id="CHEBI:78520"/>
        <dbReference type="EC" id="1.2.1.70"/>
    </reaction>
</comment>
<evidence type="ECO:0000259" key="15">
    <source>
        <dbReference type="Pfam" id="PF00745"/>
    </source>
</evidence>
<feature type="binding site" evidence="9 11">
    <location>
        <position position="122"/>
    </location>
    <ligand>
        <name>substrate</name>
    </ligand>
</feature>
<evidence type="ECO:0000256" key="7">
    <source>
        <dbReference type="ARBA" id="ARBA00047464"/>
    </source>
</evidence>
<dbReference type="InterPro" id="IPR015896">
    <property type="entry name" value="4pyrrol_synth_GluRdtase_dimer"/>
</dbReference>
<dbReference type="InterPro" id="IPR036291">
    <property type="entry name" value="NAD(P)-bd_dom_sf"/>
</dbReference>
<dbReference type="InterPro" id="IPR018214">
    <property type="entry name" value="GluRdtase_CS"/>
</dbReference>
<gene>
    <name evidence="9 18" type="primary">hemA</name>
</gene>
<dbReference type="PANTHER" id="PTHR43013:SF1">
    <property type="entry name" value="GLUTAMYL-TRNA REDUCTASE"/>
    <property type="match status" value="1"/>
</dbReference>
<name>G1C9N1_9PROT</name>
<evidence type="ECO:0000256" key="4">
    <source>
        <dbReference type="ARBA" id="ARBA00022857"/>
    </source>
</evidence>
<dbReference type="HAMAP" id="MF_00087">
    <property type="entry name" value="Glu_tRNA_reductase"/>
    <property type="match status" value="1"/>
</dbReference>
<dbReference type="NCBIfam" id="TIGR01035">
    <property type="entry name" value="hemA"/>
    <property type="match status" value="1"/>
</dbReference>
<dbReference type="SUPFAM" id="SSF69742">
    <property type="entry name" value="Glutamyl tRNA-reductase catalytic, N-terminal domain"/>
    <property type="match status" value="1"/>
</dbReference>
<accession>G1C9N1</accession>
<feature type="binding site" evidence="9 12">
    <location>
        <begin position="192"/>
        <end position="197"/>
    </location>
    <ligand>
        <name>NADP(+)</name>
        <dbReference type="ChEBI" id="CHEBI:58349"/>
    </ligand>
</feature>
<feature type="domain" description="Tetrapyrrole biosynthesis glutamyl-tRNA reductase dimerisation" evidence="15">
    <location>
        <begin position="320"/>
        <end position="402"/>
    </location>
</feature>
<keyword evidence="6 9" id="KW-0627">Porphyrin biosynthesis</keyword>
<dbReference type="GO" id="GO:0019353">
    <property type="term" value="P:protoporphyrinogen IX biosynthetic process from glutamate"/>
    <property type="evidence" value="ECO:0007669"/>
    <property type="project" value="TreeGrafter"/>
</dbReference>
<evidence type="ECO:0000256" key="2">
    <source>
        <dbReference type="ARBA" id="ARBA00005916"/>
    </source>
</evidence>
<feature type="active site" description="Nucleophile" evidence="9 10">
    <location>
        <position position="54"/>
    </location>
</feature>
<sequence length="420" mass="47183">MIIVPIVIGLNHTSAPLEIREQMSLSVDVIRKLLSNLPVLDGDVINEAVILSTCNRTELYCIANPKMLDKLFLWFAKTGSINPDVFRKHSYHYIDFDAVYHIFRVSSGLDSMVLGEPEILGQMKKAVLIAKEAKGVGFFFHRLFQDAFSVAKTVRTQTDIGRNSISIASSCLKLSSIVMNNGIQNAKVLFIGAGEMIELCIKHFSSVNFGGLVISNRTLAKSKNLADKFSIDFIPFEQIYDDISDFDIIISCTASNDFIIDNSYAEKLSYSTNKLMIDLAVPRDIDPVIGNLNNVKLYSIDDLASIIKQGLDARRASIPKADNIILAKVKIFMKWAHQRDLTLTITNLINKIENIKLLEIERANSMISKNFNKEYVISVMAHRLTKKFLHGLINAMKNSEEKDFSHIHGYLSKVIDSQDK</sequence>
<dbReference type="InterPro" id="IPR036453">
    <property type="entry name" value="GluRdtase_dimer_dom_sf"/>
</dbReference>
<dbReference type="FunFam" id="3.30.460.30:FF:000001">
    <property type="entry name" value="Glutamyl-tRNA reductase"/>
    <property type="match status" value="1"/>
</dbReference>
<comment type="function">
    <text evidence="9">Catalyzes the NADPH-dependent reduction of glutamyl-tRNA(Glu) to glutamate 1-semialdehyde (GSA).</text>
</comment>
<dbReference type="InterPro" id="IPR036343">
    <property type="entry name" value="GluRdtase_N_sf"/>
</dbReference>
<evidence type="ECO:0000256" key="11">
    <source>
        <dbReference type="PIRSR" id="PIRSR000445-2"/>
    </source>
</evidence>
<evidence type="ECO:0000256" key="8">
    <source>
        <dbReference type="ARBA" id="ARBA00068659"/>
    </source>
</evidence>
<keyword evidence="4 9" id="KW-0521">NADP</keyword>
<dbReference type="PIRSF" id="PIRSF000445">
    <property type="entry name" value="4pyrrol_synth_GluRdtase"/>
    <property type="match status" value="1"/>
</dbReference>
<feature type="domain" description="Quinate/shikimate 5-dehydrogenase/glutamyl-tRNA reductase" evidence="16">
    <location>
        <begin position="182"/>
        <end position="306"/>
    </location>
</feature>
<feature type="domain" description="Glutamyl-tRNA reductase N-terminal" evidence="17">
    <location>
        <begin position="8"/>
        <end position="158"/>
    </location>
</feature>
<dbReference type="CDD" id="cd05213">
    <property type="entry name" value="NAD_bind_Glutamyl_tRNA_reduct"/>
    <property type="match status" value="1"/>
</dbReference>
<evidence type="ECO:0000256" key="13">
    <source>
        <dbReference type="PIRSR" id="PIRSR000445-4"/>
    </source>
</evidence>
<dbReference type="UniPathway" id="UPA00251">
    <property type="reaction ID" value="UER00316"/>
</dbReference>
<dbReference type="FunFam" id="3.40.50.720:FF:000031">
    <property type="entry name" value="Glutamyl-tRNA reductase"/>
    <property type="match status" value="1"/>
</dbReference>
<dbReference type="Gene3D" id="3.40.50.720">
    <property type="entry name" value="NAD(P)-binding Rossmann-like Domain"/>
    <property type="match status" value="1"/>
</dbReference>
<evidence type="ECO:0000256" key="14">
    <source>
        <dbReference type="RuleBase" id="RU000584"/>
    </source>
</evidence>
<dbReference type="SUPFAM" id="SSF69075">
    <property type="entry name" value="Glutamyl tRNA-reductase dimerization domain"/>
    <property type="match status" value="1"/>
</dbReference>
<evidence type="ECO:0000256" key="6">
    <source>
        <dbReference type="ARBA" id="ARBA00023244"/>
    </source>
</evidence>
<proteinExistence type="inferred from homology"/>
<evidence type="ECO:0000256" key="10">
    <source>
        <dbReference type="PIRSR" id="PIRSR000445-1"/>
    </source>
</evidence>
<protein>
    <recommendedName>
        <fullName evidence="8 9">Glutamyl-tRNA reductase</fullName>
        <shortName evidence="9">GluTR</shortName>
        <ecNumber evidence="3 9">1.2.1.70</ecNumber>
    </recommendedName>
</protein>
<evidence type="ECO:0000256" key="12">
    <source>
        <dbReference type="PIRSR" id="PIRSR000445-3"/>
    </source>
</evidence>
<feature type="binding site" evidence="9 11">
    <location>
        <position position="111"/>
    </location>
    <ligand>
        <name>substrate</name>
    </ligand>
</feature>
<feature type="site" description="Important for activity" evidence="9 13">
    <location>
        <position position="101"/>
    </location>
</feature>
<dbReference type="InterPro" id="IPR006151">
    <property type="entry name" value="Shikm_DH/Glu-tRNA_Rdtase"/>
</dbReference>
<dbReference type="Pfam" id="PF00745">
    <property type="entry name" value="GlutR_dimer"/>
    <property type="match status" value="1"/>
</dbReference>
<evidence type="ECO:0000256" key="1">
    <source>
        <dbReference type="ARBA" id="ARBA00005059"/>
    </source>
</evidence>
<organism evidence="18">
    <name type="scientific">Candidatus Kinetoplastidibacterium crithidiae</name>
    <dbReference type="NCBI Taxonomy" id="33056"/>
    <lineage>
        <taxon>Bacteria</taxon>
        <taxon>Pseudomonadati</taxon>
        <taxon>Pseudomonadota</taxon>
        <taxon>Betaproteobacteria</taxon>
        <taxon>Candidatus Kinetoplastidibacterium</taxon>
    </lineage>
</organism>
<dbReference type="Gene3D" id="3.30.460.30">
    <property type="entry name" value="Glutamyl-tRNA reductase, N-terminal domain"/>
    <property type="match status" value="1"/>
</dbReference>
<dbReference type="InterPro" id="IPR000343">
    <property type="entry name" value="4pyrrol_synth_GluRdtase"/>
</dbReference>
<comment type="pathway">
    <text evidence="1 9 14">Porphyrin-containing compound metabolism; protoporphyrin-IX biosynthesis; 5-aminolevulinate from L-glutamyl-tRNA(Glu): step 1/2.</text>
</comment>
<dbReference type="GO" id="GO:0050661">
    <property type="term" value="F:NADP binding"/>
    <property type="evidence" value="ECO:0007669"/>
    <property type="project" value="InterPro"/>
</dbReference>
<comment type="miscellaneous">
    <text evidence="9">During catalysis, the active site Cys acts as a nucleophile attacking the alpha-carbonyl group of tRNA-bound glutamate with the formation of a thioester intermediate between enzyme and glutamate, and the concomitant release of tRNA(Glu). The thioester intermediate is finally reduced by direct hydride transfer from NADPH, to form the product GSA.</text>
</comment>